<dbReference type="CDD" id="cd02513">
    <property type="entry name" value="CMP-NeuAc_Synthase"/>
    <property type="match status" value="1"/>
</dbReference>
<gene>
    <name evidence="1" type="ORF">IMF26_04550</name>
</gene>
<dbReference type="PANTHER" id="PTHR21485">
    <property type="entry name" value="HAD SUPERFAMILY MEMBERS CMAS AND KDSC"/>
    <property type="match status" value="1"/>
</dbReference>
<dbReference type="InterPro" id="IPR003329">
    <property type="entry name" value="Cytidylyl_trans"/>
</dbReference>
<dbReference type="Pfam" id="PF02348">
    <property type="entry name" value="CTP_transf_3"/>
    <property type="match status" value="1"/>
</dbReference>
<dbReference type="KEGG" id="fcz:IMF26_04550"/>
<organism evidence="1">
    <name type="scientific">Candidatus Fermentithermobacillus carboniphilus</name>
    <dbReference type="NCBI Taxonomy" id="3085328"/>
    <lineage>
        <taxon>Bacteria</taxon>
        <taxon>Bacillati</taxon>
        <taxon>Bacillota</taxon>
        <taxon>Candidatus Fermentithermobacillia</taxon>
        <taxon>Candidatus Fermentithermobacillales</taxon>
        <taxon>Candidatus Fermentithermobacillaceae</taxon>
        <taxon>Candidatus Fermentithermobacillus</taxon>
    </lineage>
</organism>
<dbReference type="SUPFAM" id="SSF53448">
    <property type="entry name" value="Nucleotide-diphospho-sugar transferases"/>
    <property type="match status" value="1"/>
</dbReference>
<keyword evidence="1" id="KW-0548">Nucleotidyltransferase</keyword>
<keyword evidence="1" id="KW-0808">Transferase</keyword>
<protein>
    <submittedName>
        <fullName evidence="1">Acylneuraminate cytidylyltransferase family protein</fullName>
    </submittedName>
</protein>
<dbReference type="GO" id="GO:0008781">
    <property type="term" value="F:N-acylneuraminate cytidylyltransferase activity"/>
    <property type="evidence" value="ECO:0007669"/>
    <property type="project" value="TreeGrafter"/>
</dbReference>
<dbReference type="InterPro" id="IPR050793">
    <property type="entry name" value="CMP-NeuNAc_synthase"/>
</dbReference>
<dbReference type="AlphaFoldDB" id="A0AAT9LF82"/>
<dbReference type="InterPro" id="IPR029044">
    <property type="entry name" value="Nucleotide-diphossugar_trans"/>
</dbReference>
<name>A0AAT9LF82_9FIRM</name>
<proteinExistence type="predicted"/>
<accession>A0AAT9LF82</accession>
<dbReference type="EMBL" id="CP062796">
    <property type="protein sequence ID" value="QUL99329.1"/>
    <property type="molecule type" value="Genomic_DNA"/>
</dbReference>
<sequence length="236" mass="26296">MRSIEVLGIIPARGGSKSIPRKNIALLNGRPLISYTIRAAQQSRSISRLIVSTDDSEIANISAALGAEIPFMRPKELAQDSTPTIEVVLHALDVLESDHSYCPDVVVLLQPTSPLRNSADIDHAVSIFVSSEADVVVSVSRVEEHPYNMYRIEGGFLQPLIERDIRITLRQNYPEIYRLNGAIYVSKPQTLRRLRSFIAGRLVPYIMPRERSLDIDDPTDMLYASVILRSQGGLNC</sequence>
<reference evidence="1" key="1">
    <citation type="submission" date="2020-10" db="EMBL/GenBank/DDBJ databases">
        <authorList>
            <person name="Kadnikov V."/>
            <person name="Beletsky A.V."/>
            <person name="Mardanov A.V."/>
            <person name="Karnachuk O.V."/>
            <person name="Ravin N.V."/>
        </authorList>
    </citation>
    <scope>NUCLEOTIDE SEQUENCE</scope>
    <source>
        <strain evidence="1">Bu02</strain>
    </source>
</reference>
<dbReference type="Gene3D" id="3.90.550.10">
    <property type="entry name" value="Spore Coat Polysaccharide Biosynthesis Protein SpsA, Chain A"/>
    <property type="match status" value="1"/>
</dbReference>
<dbReference type="PANTHER" id="PTHR21485:SF6">
    <property type="entry name" value="N-ACYLNEURAMINATE CYTIDYLYLTRANSFERASE-RELATED"/>
    <property type="match status" value="1"/>
</dbReference>
<reference evidence="1" key="2">
    <citation type="journal article" date="2023" name="Biology">
        <title>Prokaryotic Life Associated with Coal-Fire Gas Vents Revealed by Metagenomics.</title>
        <authorList>
            <person name="Kadnikov V.V."/>
            <person name="Mardanov A.V."/>
            <person name="Beletsky A.V."/>
            <person name="Karnachuk O.V."/>
            <person name="Ravin N.V."/>
        </authorList>
    </citation>
    <scope>NUCLEOTIDE SEQUENCE</scope>
    <source>
        <strain evidence="1">Bu02</strain>
    </source>
</reference>
<evidence type="ECO:0000313" key="1">
    <source>
        <dbReference type="EMBL" id="QUL99329.1"/>
    </source>
</evidence>